<keyword evidence="6" id="KW-0378">Hydrolase</keyword>
<evidence type="ECO:0000256" key="3">
    <source>
        <dbReference type="ARBA" id="ARBA00022705"/>
    </source>
</evidence>
<feature type="region of interest" description="Disordered" evidence="7">
    <location>
        <begin position="515"/>
        <end position="542"/>
    </location>
</feature>
<evidence type="ECO:0000256" key="7">
    <source>
        <dbReference type="SAM" id="MobiDB-lite"/>
    </source>
</evidence>
<evidence type="ECO:0000256" key="2">
    <source>
        <dbReference type="ARBA" id="ARBA00009260"/>
    </source>
</evidence>
<dbReference type="EMBL" id="BMYP01000025">
    <property type="protein sequence ID" value="GHD78472.1"/>
    <property type="molecule type" value="Genomic_DNA"/>
</dbReference>
<protein>
    <recommendedName>
        <fullName evidence="8">Replication gene A protein-like domain-containing protein</fullName>
    </recommendedName>
</protein>
<accession>A0ABQ3HDS4</accession>
<evidence type="ECO:0000259" key="8">
    <source>
        <dbReference type="Pfam" id="PF05840"/>
    </source>
</evidence>
<dbReference type="InterPro" id="IPR008766">
    <property type="entry name" value="Replication_gene_A-like"/>
</dbReference>
<feature type="domain" description="Replication gene A protein-like" evidence="8">
    <location>
        <begin position="12"/>
        <end position="289"/>
    </location>
</feature>
<feature type="region of interest" description="Disordered" evidence="7">
    <location>
        <begin position="301"/>
        <end position="326"/>
    </location>
</feature>
<gene>
    <name evidence="9" type="ORF">GCM10011419_20570</name>
</gene>
<dbReference type="Pfam" id="PF05840">
    <property type="entry name" value="Phage_GPA"/>
    <property type="match status" value="1"/>
</dbReference>
<keyword evidence="10" id="KW-1185">Reference proteome</keyword>
<evidence type="ECO:0000313" key="10">
    <source>
        <dbReference type="Proteomes" id="UP000662678"/>
    </source>
</evidence>
<evidence type="ECO:0000313" key="9">
    <source>
        <dbReference type="EMBL" id="GHD78472.1"/>
    </source>
</evidence>
<keyword evidence="3" id="KW-0235">DNA replication</keyword>
<keyword evidence="4" id="KW-0540">Nuclease</keyword>
<evidence type="ECO:0000256" key="5">
    <source>
        <dbReference type="ARBA" id="ARBA00022759"/>
    </source>
</evidence>
<comment type="function">
    <text evidence="1">Possible endonuclease which induces a single-strand cut and initiates DNA replication.</text>
</comment>
<evidence type="ECO:0000256" key="6">
    <source>
        <dbReference type="ARBA" id="ARBA00022801"/>
    </source>
</evidence>
<sequence length="542" mass="59296">MLGNTIPGSSPACQMARVNDARFWRRAIRTTLLREREHFYLRLALLGRGRETYVSDAQLSTRLAQLRRQKQWLEETVLVPRYLVPGEADDGLLTLAKVAASPRTRFAKLYTFVKAMDGLSQEAGLASAMVTLTLEPEWHPSPSHGKNTWNGASPREGHRLMAARWQAILIALHKAGIGVSGLRVVEPHQDACPHWHIWLLYRPEAEADILAALMRQFPHKLKVRAPSQRGETAHAGDVMFDSRSDVLTGASRPLTHPKEGAQVEVSKIDRSISSGASYAMKYLLKTVDGGEPLNKQVDLFGDAGQGDTSDDAKKARQAKRKAHQESARRVDAYRSLWGINAGQLFGVARCLSAWDELRRLATRPDDATLCRLWTLARGSDKEGHIPAGHGERGDAKGFLEALGGLAAAQDPKAKTGKATLRLGRLTETRLNGYGEEIQRARGLALIQSQRRAEKRPGKRAGRPRMVWKTVKSVLAQVVTRTQTWSLVPKARQAVAIAAAEAAFMADLHAGAPALAGHGKRHERGGCAATPVSTLPDPLPPSG</sequence>
<organism evidence="9 10">
    <name type="scientific">Vogesella fluminis</name>
    <dbReference type="NCBI Taxonomy" id="1069161"/>
    <lineage>
        <taxon>Bacteria</taxon>
        <taxon>Pseudomonadati</taxon>
        <taxon>Pseudomonadota</taxon>
        <taxon>Betaproteobacteria</taxon>
        <taxon>Neisseriales</taxon>
        <taxon>Chromobacteriaceae</taxon>
        <taxon>Vogesella</taxon>
    </lineage>
</organism>
<keyword evidence="5" id="KW-0255">Endonuclease</keyword>
<evidence type="ECO:0000256" key="1">
    <source>
        <dbReference type="ARBA" id="ARBA00003293"/>
    </source>
</evidence>
<comment type="similarity">
    <text evidence="2">Belongs to the phage GPA family.</text>
</comment>
<name>A0ABQ3HDS4_9NEIS</name>
<evidence type="ECO:0000256" key="4">
    <source>
        <dbReference type="ARBA" id="ARBA00022722"/>
    </source>
</evidence>
<comment type="caution">
    <text evidence="9">The sequence shown here is derived from an EMBL/GenBank/DDBJ whole genome shotgun (WGS) entry which is preliminary data.</text>
</comment>
<reference evidence="10" key="1">
    <citation type="journal article" date="2019" name="Int. J. Syst. Evol. Microbiol.">
        <title>The Global Catalogue of Microorganisms (GCM) 10K type strain sequencing project: providing services to taxonomists for standard genome sequencing and annotation.</title>
        <authorList>
            <consortium name="The Broad Institute Genomics Platform"/>
            <consortium name="The Broad Institute Genome Sequencing Center for Infectious Disease"/>
            <person name="Wu L."/>
            <person name="Ma J."/>
        </authorList>
    </citation>
    <scope>NUCLEOTIDE SEQUENCE [LARGE SCALE GENOMIC DNA]</scope>
    <source>
        <strain evidence="10">KCTC 23713</strain>
    </source>
</reference>
<dbReference type="Proteomes" id="UP000662678">
    <property type="component" value="Unassembled WGS sequence"/>
</dbReference>
<proteinExistence type="inferred from homology"/>